<reference evidence="2 3" key="1">
    <citation type="journal article" date="2016" name="Proc. Natl. Acad. Sci. U.S.A.">
        <title>Lipid metabolic changes in an early divergent fungus govern the establishment of a mutualistic symbiosis with endobacteria.</title>
        <authorList>
            <person name="Lastovetsky O.A."/>
            <person name="Gaspar M.L."/>
            <person name="Mondo S.J."/>
            <person name="LaButti K.M."/>
            <person name="Sandor L."/>
            <person name="Grigoriev I.V."/>
            <person name="Henry S.A."/>
            <person name="Pawlowska T.E."/>
        </authorList>
    </citation>
    <scope>NUCLEOTIDE SEQUENCE [LARGE SCALE GENOMIC DNA]</scope>
    <source>
        <strain evidence="2 3">ATCC 11559</strain>
    </source>
</reference>
<dbReference type="Proteomes" id="UP000242381">
    <property type="component" value="Unassembled WGS sequence"/>
</dbReference>
<organism evidence="2 3">
    <name type="scientific">Rhizopus microsporus</name>
    <dbReference type="NCBI Taxonomy" id="58291"/>
    <lineage>
        <taxon>Eukaryota</taxon>
        <taxon>Fungi</taxon>
        <taxon>Fungi incertae sedis</taxon>
        <taxon>Mucoromycota</taxon>
        <taxon>Mucoromycotina</taxon>
        <taxon>Mucoromycetes</taxon>
        <taxon>Mucorales</taxon>
        <taxon>Mucorineae</taxon>
        <taxon>Rhizopodaceae</taxon>
        <taxon>Rhizopus</taxon>
    </lineage>
</organism>
<dbReference type="SUPFAM" id="SSF89895">
    <property type="entry name" value="FYSH domain"/>
    <property type="match status" value="1"/>
</dbReference>
<dbReference type="AlphaFoldDB" id="A0A0A1NJJ2"/>
<evidence type="ECO:0000259" key="1">
    <source>
        <dbReference type="Pfam" id="PF01172"/>
    </source>
</evidence>
<dbReference type="InterPro" id="IPR019783">
    <property type="entry name" value="SDO1/SBDS_N"/>
</dbReference>
<dbReference type="InterPro" id="IPR036786">
    <property type="entry name" value="Ribosome_mat_SBDS_N_sf"/>
</dbReference>
<protein>
    <submittedName>
        <fullName evidence="2">DUF1960-domain-containing protein</fullName>
    </submittedName>
</protein>
<dbReference type="Pfam" id="PF01172">
    <property type="entry name" value="SBDS_N"/>
    <property type="match status" value="1"/>
</dbReference>
<feature type="domain" description="Ribosome maturation protein SDO1/SBDS N-terminal" evidence="1">
    <location>
        <begin position="5"/>
        <end position="91"/>
    </location>
</feature>
<name>A0A0A1NJJ2_RHIZD</name>
<accession>A0A0A1NJJ2</accession>
<dbReference type="VEuPathDB" id="FungiDB:BCV72DRAFT_248730"/>
<dbReference type="Gene3D" id="3.30.1250.10">
    <property type="entry name" value="Ribosome maturation protein SBDS, N-terminal domain"/>
    <property type="match status" value="1"/>
</dbReference>
<dbReference type="OMA" id="TRICHQG"/>
<evidence type="ECO:0000313" key="3">
    <source>
        <dbReference type="Proteomes" id="UP000242381"/>
    </source>
</evidence>
<sequence length="94" mass="10543">MPNRNTSKVVYKSPDDVEYFVIANTDMIDKYRKDKSIPLIDVVQTFDVHTTVAGGNTGEYVRPSKGALESAFGTHKPEEIAKYIVEHGEEKGMH</sequence>
<evidence type="ECO:0000313" key="2">
    <source>
        <dbReference type="EMBL" id="ORE18335.1"/>
    </source>
</evidence>
<gene>
    <name evidence="2" type="ORF">BCV71DRAFT_226968</name>
</gene>
<proteinExistence type="predicted"/>
<dbReference type="EMBL" id="KV921332">
    <property type="protein sequence ID" value="ORE18335.1"/>
    <property type="molecule type" value="Genomic_DNA"/>
</dbReference>